<dbReference type="RefSeq" id="WP_242148668.1">
    <property type="nucleotide sequence ID" value="NZ_CP093379.1"/>
</dbReference>
<sequence>MAEADYDLDNDDGGANDPYSPFFCGTDEEALELIAYLEGDRKHHSTSQSKSSRARKKAVPKNKKGLTGRFLMKCHCGTEYTAKGADLGRGWGFSCSKSCSAIRREFGKQKAEILGQASSQAPQRSRHQTVTEVVLMDVETGEVVSVEKHKK</sequence>
<feature type="region of interest" description="Disordered" evidence="1">
    <location>
        <begin position="40"/>
        <end position="62"/>
    </location>
</feature>
<organism evidence="2 3">
    <name type="scientific">Ignatzschineria rhizosphaerae</name>
    <dbReference type="NCBI Taxonomy" id="2923279"/>
    <lineage>
        <taxon>Bacteria</taxon>
        <taxon>Pseudomonadati</taxon>
        <taxon>Pseudomonadota</taxon>
        <taxon>Gammaproteobacteria</taxon>
        <taxon>Cardiobacteriales</taxon>
        <taxon>Ignatzschineriaceae</taxon>
        <taxon>Ignatzschineria</taxon>
    </lineage>
</organism>
<reference evidence="2 3" key="1">
    <citation type="submission" date="2022-03" db="EMBL/GenBank/DDBJ databases">
        <title>Ignatzschineria rhizosphaerae HR5S32.</title>
        <authorList>
            <person name="Sun J.Q."/>
            <person name="Feng J.Y."/>
        </authorList>
    </citation>
    <scope>NUCLEOTIDE SEQUENCE [LARGE SCALE GENOMIC DNA]</scope>
    <source>
        <strain evidence="2 3">HR5S32</strain>
    </source>
</reference>
<protein>
    <recommendedName>
        <fullName evidence="4">FCS-type domain-containing protein</fullName>
    </recommendedName>
</protein>
<evidence type="ECO:0008006" key="4">
    <source>
        <dbReference type="Google" id="ProtNLM"/>
    </source>
</evidence>
<evidence type="ECO:0000313" key="3">
    <source>
        <dbReference type="Proteomes" id="UP000829542"/>
    </source>
</evidence>
<keyword evidence="3" id="KW-1185">Reference proteome</keyword>
<dbReference type="EMBL" id="CP093379">
    <property type="protein sequence ID" value="UNM95915.1"/>
    <property type="molecule type" value="Genomic_DNA"/>
</dbReference>
<accession>A0ABY3X0T5</accession>
<name>A0ABY3X0T5_9GAMM</name>
<dbReference type="Proteomes" id="UP000829542">
    <property type="component" value="Chromosome"/>
</dbReference>
<feature type="compositionally biased region" description="Basic residues" evidence="1">
    <location>
        <begin position="52"/>
        <end position="62"/>
    </location>
</feature>
<proteinExistence type="predicted"/>
<evidence type="ECO:0000313" key="2">
    <source>
        <dbReference type="EMBL" id="UNM95915.1"/>
    </source>
</evidence>
<gene>
    <name evidence="2" type="ORF">MMG00_12040</name>
</gene>
<evidence type="ECO:0000256" key="1">
    <source>
        <dbReference type="SAM" id="MobiDB-lite"/>
    </source>
</evidence>